<dbReference type="AlphaFoldDB" id="J7IVY1"/>
<dbReference type="InterPro" id="IPR013830">
    <property type="entry name" value="SGNH_hydro"/>
</dbReference>
<protein>
    <submittedName>
        <fullName evidence="4">Lysophospholipase L1-like esterase</fullName>
    </submittedName>
</protein>
<dbReference type="HOGENOM" id="CLU_902323_0_0_9"/>
<evidence type="ECO:0000313" key="4">
    <source>
        <dbReference type="EMBL" id="AFQ46002.1"/>
    </source>
</evidence>
<accession>J7IVY1</accession>
<gene>
    <name evidence="4" type="ordered locus">Desmer_4174</name>
</gene>
<reference evidence="4 5" key="1">
    <citation type="journal article" date="2012" name="J. Bacteriol.">
        <title>Complete genome sequences of Desulfosporosinus orientis DSM765T, Desulfosporosinus youngiae DSM17734T, Desulfosporosinus meridiei DSM13257T, and Desulfosporosinus acidiphilus DSM22704T.</title>
        <authorList>
            <person name="Pester M."/>
            <person name="Brambilla E."/>
            <person name="Alazard D."/>
            <person name="Rattei T."/>
            <person name="Weinmaier T."/>
            <person name="Han J."/>
            <person name="Lucas S."/>
            <person name="Lapidus A."/>
            <person name="Cheng J.F."/>
            <person name="Goodwin L."/>
            <person name="Pitluck S."/>
            <person name="Peters L."/>
            <person name="Ovchinnikova G."/>
            <person name="Teshima H."/>
            <person name="Detter J.C."/>
            <person name="Han C.S."/>
            <person name="Tapia R."/>
            <person name="Land M.L."/>
            <person name="Hauser L."/>
            <person name="Kyrpides N.C."/>
            <person name="Ivanova N.N."/>
            <person name="Pagani I."/>
            <person name="Huntmann M."/>
            <person name="Wei C.L."/>
            <person name="Davenport K.W."/>
            <person name="Daligault H."/>
            <person name="Chain P.S."/>
            <person name="Chen A."/>
            <person name="Mavromatis K."/>
            <person name="Markowitz V."/>
            <person name="Szeto E."/>
            <person name="Mikhailova N."/>
            <person name="Pati A."/>
            <person name="Wagner M."/>
            <person name="Woyke T."/>
            <person name="Ollivier B."/>
            <person name="Klenk H.P."/>
            <person name="Spring S."/>
            <person name="Loy A."/>
        </authorList>
    </citation>
    <scope>NUCLEOTIDE SEQUENCE [LARGE SCALE GENOMIC DNA]</scope>
    <source>
        <strain evidence="5">ATCC BAA-275 / DSM 13257 / NCIMB 13706 / S10</strain>
    </source>
</reference>
<evidence type="ECO:0000313" key="5">
    <source>
        <dbReference type="Proteomes" id="UP000005262"/>
    </source>
</evidence>
<dbReference type="Proteomes" id="UP000005262">
    <property type="component" value="Chromosome"/>
</dbReference>
<dbReference type="KEGG" id="dmi:Desmer_4174"/>
<dbReference type="InterPro" id="IPR036514">
    <property type="entry name" value="SGNH_hydro_sf"/>
</dbReference>
<evidence type="ECO:0000259" key="3">
    <source>
        <dbReference type="Pfam" id="PF13472"/>
    </source>
</evidence>
<keyword evidence="5" id="KW-1185">Reference proteome</keyword>
<proteinExistence type="predicted"/>
<dbReference type="eggNOG" id="COG2755">
    <property type="taxonomic scope" value="Bacteria"/>
</dbReference>
<dbReference type="STRING" id="768704.Desmer_4174"/>
<feature type="region of interest" description="Disordered" evidence="1">
    <location>
        <begin position="40"/>
        <end position="98"/>
    </location>
</feature>
<reference evidence="5" key="2">
    <citation type="submission" date="2012-08" db="EMBL/GenBank/DDBJ databases">
        <title>Finished genome of Desulfosporosinus meridiei DSM 13257.</title>
        <authorList>
            <person name="Huntemann M."/>
            <person name="Wei C.-L."/>
            <person name="Han J."/>
            <person name="Detter J.C."/>
            <person name="Han C."/>
            <person name="Davenport K."/>
            <person name="Daligault H."/>
            <person name="Erkkila T."/>
            <person name="Gu W."/>
            <person name="Munk A.C.C."/>
            <person name="Teshima H."/>
            <person name="Xu Y."/>
            <person name="Chain P."/>
            <person name="Tapia R."/>
            <person name="Chen A."/>
            <person name="Krypides N."/>
            <person name="Mavromatis K."/>
            <person name="Markowitz V."/>
            <person name="Szeto E."/>
            <person name="Ivanova N."/>
            <person name="Mikhailova N."/>
            <person name="Ovchinnikova G."/>
            <person name="Pagani I."/>
            <person name="Pati A."/>
            <person name="Goodwin L."/>
            <person name="Peters L."/>
            <person name="Pitluck S."/>
            <person name="Woyke T."/>
            <person name="Pester M."/>
            <person name="Spring S."/>
            <person name="Ollivier B."/>
            <person name="Rattei T."/>
            <person name="Klenk H.-P."/>
            <person name="Wagner M."/>
            <person name="Loy A."/>
        </authorList>
    </citation>
    <scope>NUCLEOTIDE SEQUENCE [LARGE SCALE GENOMIC DNA]</scope>
    <source>
        <strain evidence="5">ATCC BAA-275 / DSM 13257 / NCIMB 13706 / S10</strain>
    </source>
</reference>
<sequence>MVRIAKLELYIILAALIIASLIIAIFWALNHGEATAAAFKQPPPAAADPADPDKDSDEDTDAARPSDSASASDSGSGSATGSGTGTASGSGSEKSAPNPVIEENKVTQQGLAQITEPTTVKALVFGDAVAASQGASNKDELGWHALVAKELQAKYPGNFQWAFKTTDQATVNDVSTYVPEVTPDTDLIILCLGRNDWTVLTTKNFKQKYEELLSELQALNPKADILIVIEPPVKNIEQNNKFFPYRQVLIELGKKHRLPVVDLWAAFIQDPAPLAELLADGVNPNDQGYRIFADGVLKGLERVLGRKN</sequence>
<dbReference type="Pfam" id="PF13472">
    <property type="entry name" value="Lipase_GDSL_2"/>
    <property type="match status" value="1"/>
</dbReference>
<feature type="transmembrane region" description="Helical" evidence="2">
    <location>
        <begin position="7"/>
        <end position="29"/>
    </location>
</feature>
<dbReference type="InterPro" id="IPR051532">
    <property type="entry name" value="Ester_Hydrolysis_Enzymes"/>
</dbReference>
<feature type="compositionally biased region" description="Gly residues" evidence="1">
    <location>
        <begin position="78"/>
        <end position="88"/>
    </location>
</feature>
<dbReference type="PANTHER" id="PTHR30383">
    <property type="entry name" value="THIOESTERASE 1/PROTEASE 1/LYSOPHOSPHOLIPASE L1"/>
    <property type="match status" value="1"/>
</dbReference>
<evidence type="ECO:0000256" key="1">
    <source>
        <dbReference type="SAM" id="MobiDB-lite"/>
    </source>
</evidence>
<dbReference type="Gene3D" id="3.40.50.1110">
    <property type="entry name" value="SGNH hydrolase"/>
    <property type="match status" value="1"/>
</dbReference>
<keyword evidence="2" id="KW-0472">Membrane</keyword>
<organism evidence="4 5">
    <name type="scientific">Desulfosporosinus meridiei (strain ATCC BAA-275 / DSM 13257 / KCTC 12902 / NCIMB 13706 / S10)</name>
    <dbReference type="NCBI Taxonomy" id="768704"/>
    <lineage>
        <taxon>Bacteria</taxon>
        <taxon>Bacillati</taxon>
        <taxon>Bacillota</taxon>
        <taxon>Clostridia</taxon>
        <taxon>Eubacteriales</taxon>
        <taxon>Desulfitobacteriaceae</taxon>
        <taxon>Desulfosporosinus</taxon>
    </lineage>
</organism>
<keyword evidence="2" id="KW-0812">Transmembrane</keyword>
<evidence type="ECO:0000256" key="2">
    <source>
        <dbReference type="SAM" id="Phobius"/>
    </source>
</evidence>
<dbReference type="SUPFAM" id="SSF52266">
    <property type="entry name" value="SGNH hydrolase"/>
    <property type="match status" value="1"/>
</dbReference>
<feature type="compositionally biased region" description="Low complexity" evidence="1">
    <location>
        <begin position="63"/>
        <end position="77"/>
    </location>
</feature>
<dbReference type="EMBL" id="CP003629">
    <property type="protein sequence ID" value="AFQ46002.1"/>
    <property type="molecule type" value="Genomic_DNA"/>
</dbReference>
<dbReference type="RefSeq" id="WP_014904910.1">
    <property type="nucleotide sequence ID" value="NC_018515.1"/>
</dbReference>
<dbReference type="OrthoDB" id="8233337at2"/>
<feature type="domain" description="SGNH hydrolase-type esterase" evidence="3">
    <location>
        <begin position="124"/>
        <end position="291"/>
    </location>
</feature>
<name>J7IVY1_DESMD</name>
<keyword evidence="2" id="KW-1133">Transmembrane helix</keyword>